<organism evidence="1 2">
    <name type="scientific">Acaulospora colombiana</name>
    <dbReference type="NCBI Taxonomy" id="27376"/>
    <lineage>
        <taxon>Eukaryota</taxon>
        <taxon>Fungi</taxon>
        <taxon>Fungi incertae sedis</taxon>
        <taxon>Mucoromycota</taxon>
        <taxon>Glomeromycotina</taxon>
        <taxon>Glomeromycetes</taxon>
        <taxon>Diversisporales</taxon>
        <taxon>Acaulosporaceae</taxon>
        <taxon>Acaulospora</taxon>
    </lineage>
</organism>
<dbReference type="Proteomes" id="UP000789525">
    <property type="component" value="Unassembled WGS sequence"/>
</dbReference>
<evidence type="ECO:0000313" key="1">
    <source>
        <dbReference type="EMBL" id="CAG8780277.1"/>
    </source>
</evidence>
<gene>
    <name evidence="1" type="ORF">ACOLOM_LOCUS14291</name>
</gene>
<evidence type="ECO:0000313" key="2">
    <source>
        <dbReference type="Proteomes" id="UP000789525"/>
    </source>
</evidence>
<reference evidence="1" key="1">
    <citation type="submission" date="2021-06" db="EMBL/GenBank/DDBJ databases">
        <authorList>
            <person name="Kallberg Y."/>
            <person name="Tangrot J."/>
            <person name="Rosling A."/>
        </authorList>
    </citation>
    <scope>NUCLEOTIDE SEQUENCE</scope>
    <source>
        <strain evidence="1">CL356</strain>
    </source>
</reference>
<name>A0ACA9R7T8_9GLOM</name>
<sequence>GATFLRKHDRNRHDNGADILTCDECGASIQGKGREYNLQRHKTNYCPARKQATQNGIANRNKDTGHILSQVSNQLIDISQVHGPVTQTSVLSMGPTEDH</sequence>
<proteinExistence type="predicted"/>
<comment type="caution">
    <text evidence="1">The sequence shown here is derived from an EMBL/GenBank/DDBJ whole genome shotgun (WGS) entry which is preliminary data.</text>
</comment>
<protein>
    <submittedName>
        <fullName evidence="1">12740_t:CDS:1</fullName>
    </submittedName>
</protein>
<keyword evidence="2" id="KW-1185">Reference proteome</keyword>
<accession>A0ACA9R7T8</accession>
<feature type="non-terminal residue" evidence="1">
    <location>
        <position position="1"/>
    </location>
</feature>
<dbReference type="EMBL" id="CAJVPT010071128">
    <property type="protein sequence ID" value="CAG8780277.1"/>
    <property type="molecule type" value="Genomic_DNA"/>
</dbReference>